<dbReference type="Gene3D" id="1.20.120.530">
    <property type="entry name" value="GntR ligand-binding domain-like"/>
    <property type="match status" value="1"/>
</dbReference>
<evidence type="ECO:0000256" key="3">
    <source>
        <dbReference type="ARBA" id="ARBA00023163"/>
    </source>
</evidence>
<feature type="domain" description="HTH gntR-type" evidence="4">
    <location>
        <begin position="7"/>
        <end position="74"/>
    </location>
</feature>
<sequence length="223" mass="25597">MAKAKPKPSSDDVYELLRWKILDHEIPPATKLNILQIAQQLNVSQTPIREALRQLQGDNLVIATANKGYSTTADLDATGVKDLFEFRLLVEPWAARASASNRLGNPAKELIAELSQFKSTTKYKKRQMIEHDQRFHRAIMLATGNEVLIQAYAQSHCHLHLFRMMENEWDWKKSIEEHTKIAQAILKEDPAKAEEEMRNHLQVSYQGFIKSVQPLSVFTQKLH</sequence>
<dbReference type="SMART" id="SM00345">
    <property type="entry name" value="HTH_GNTR"/>
    <property type="match status" value="1"/>
</dbReference>
<dbReference type="SUPFAM" id="SSF48008">
    <property type="entry name" value="GntR ligand-binding domain-like"/>
    <property type="match status" value="1"/>
</dbReference>
<accession>A0A6J6DAE1</accession>
<dbReference type="Pfam" id="PF07729">
    <property type="entry name" value="FCD"/>
    <property type="match status" value="1"/>
</dbReference>
<evidence type="ECO:0000259" key="4">
    <source>
        <dbReference type="PROSITE" id="PS50949"/>
    </source>
</evidence>
<dbReference type="PANTHER" id="PTHR43537:SF24">
    <property type="entry name" value="GLUCONATE OPERON TRANSCRIPTIONAL REPRESSOR"/>
    <property type="match status" value="1"/>
</dbReference>
<name>A0A6J6DAE1_9ZZZZ</name>
<dbReference type="InterPro" id="IPR011711">
    <property type="entry name" value="GntR_C"/>
</dbReference>
<protein>
    <submittedName>
        <fullName evidence="5">Unannotated protein</fullName>
    </submittedName>
</protein>
<dbReference type="InterPro" id="IPR008920">
    <property type="entry name" value="TF_FadR/GntR_C"/>
</dbReference>
<dbReference type="EMBL" id="CAEZSZ010000118">
    <property type="protein sequence ID" value="CAB4560215.1"/>
    <property type="molecule type" value="Genomic_DNA"/>
</dbReference>
<dbReference type="PANTHER" id="PTHR43537">
    <property type="entry name" value="TRANSCRIPTIONAL REGULATOR, GNTR FAMILY"/>
    <property type="match status" value="1"/>
</dbReference>
<dbReference type="GO" id="GO:0003700">
    <property type="term" value="F:DNA-binding transcription factor activity"/>
    <property type="evidence" value="ECO:0007669"/>
    <property type="project" value="InterPro"/>
</dbReference>
<proteinExistence type="predicted"/>
<dbReference type="AlphaFoldDB" id="A0A6J6DAE1"/>
<dbReference type="InterPro" id="IPR036388">
    <property type="entry name" value="WH-like_DNA-bd_sf"/>
</dbReference>
<dbReference type="InterPro" id="IPR000524">
    <property type="entry name" value="Tscrpt_reg_HTH_GntR"/>
</dbReference>
<organism evidence="5">
    <name type="scientific">freshwater metagenome</name>
    <dbReference type="NCBI Taxonomy" id="449393"/>
    <lineage>
        <taxon>unclassified sequences</taxon>
        <taxon>metagenomes</taxon>
        <taxon>ecological metagenomes</taxon>
    </lineage>
</organism>
<keyword evidence="2" id="KW-0238">DNA-binding</keyword>
<dbReference type="SUPFAM" id="SSF46785">
    <property type="entry name" value="Winged helix' DNA-binding domain"/>
    <property type="match status" value="1"/>
</dbReference>
<evidence type="ECO:0000256" key="1">
    <source>
        <dbReference type="ARBA" id="ARBA00023015"/>
    </source>
</evidence>
<dbReference type="GO" id="GO:0003677">
    <property type="term" value="F:DNA binding"/>
    <property type="evidence" value="ECO:0007669"/>
    <property type="project" value="UniProtKB-KW"/>
</dbReference>
<evidence type="ECO:0000313" key="5">
    <source>
        <dbReference type="EMBL" id="CAB4560215.1"/>
    </source>
</evidence>
<reference evidence="5" key="1">
    <citation type="submission" date="2020-05" db="EMBL/GenBank/DDBJ databases">
        <authorList>
            <person name="Chiriac C."/>
            <person name="Salcher M."/>
            <person name="Ghai R."/>
            <person name="Kavagutti S V."/>
        </authorList>
    </citation>
    <scope>NUCLEOTIDE SEQUENCE</scope>
</reference>
<dbReference type="Gene3D" id="1.10.10.10">
    <property type="entry name" value="Winged helix-like DNA-binding domain superfamily/Winged helix DNA-binding domain"/>
    <property type="match status" value="1"/>
</dbReference>
<dbReference type="CDD" id="cd07377">
    <property type="entry name" value="WHTH_GntR"/>
    <property type="match status" value="1"/>
</dbReference>
<dbReference type="SMART" id="SM00895">
    <property type="entry name" value="FCD"/>
    <property type="match status" value="1"/>
</dbReference>
<dbReference type="PROSITE" id="PS50949">
    <property type="entry name" value="HTH_GNTR"/>
    <property type="match status" value="1"/>
</dbReference>
<gene>
    <name evidence="5" type="ORF">UFOPK1561_00855</name>
</gene>
<dbReference type="InterPro" id="IPR036390">
    <property type="entry name" value="WH_DNA-bd_sf"/>
</dbReference>
<dbReference type="Pfam" id="PF00392">
    <property type="entry name" value="GntR"/>
    <property type="match status" value="1"/>
</dbReference>
<keyword evidence="3" id="KW-0804">Transcription</keyword>
<evidence type="ECO:0000256" key="2">
    <source>
        <dbReference type="ARBA" id="ARBA00023125"/>
    </source>
</evidence>
<keyword evidence="1" id="KW-0805">Transcription regulation</keyword>